<dbReference type="VEuPathDB" id="FungiDB:SPSK_06780"/>
<evidence type="ECO:0000313" key="3">
    <source>
        <dbReference type="Proteomes" id="UP000033710"/>
    </source>
</evidence>
<evidence type="ECO:0000313" key="2">
    <source>
        <dbReference type="EMBL" id="KJR89520.1"/>
    </source>
</evidence>
<dbReference type="Proteomes" id="UP000033710">
    <property type="component" value="Unassembled WGS sequence"/>
</dbReference>
<dbReference type="KEGG" id="ssck:SPSK_06780"/>
<keyword evidence="1" id="KW-0472">Membrane</keyword>
<dbReference type="RefSeq" id="XP_016592196.1">
    <property type="nucleotide sequence ID" value="XM_016733476.1"/>
</dbReference>
<name>A0A0F2ML33_SPOSC</name>
<dbReference type="GeneID" id="27668753"/>
<accession>A0A0F2ML33</accession>
<proteinExistence type="predicted"/>
<comment type="caution">
    <text evidence="2">The sequence shown here is derived from an EMBL/GenBank/DDBJ whole genome shotgun (WGS) entry which is preliminary data.</text>
</comment>
<keyword evidence="1" id="KW-0812">Transmembrane</keyword>
<reference evidence="2 3" key="1">
    <citation type="journal article" date="2014" name="BMC Genomics">
        <title>Comparative genomics of the major fungal agents of human and animal Sporotrichosis: Sporothrix schenckii and Sporothrix brasiliensis.</title>
        <authorList>
            <person name="Teixeira M.M."/>
            <person name="de Almeida L.G."/>
            <person name="Kubitschek-Barreira P."/>
            <person name="Alves F.L."/>
            <person name="Kioshima E.S."/>
            <person name="Abadio A.K."/>
            <person name="Fernandes L."/>
            <person name="Derengowski L.S."/>
            <person name="Ferreira K.S."/>
            <person name="Souza R.C."/>
            <person name="Ruiz J.C."/>
            <person name="de Andrade N.C."/>
            <person name="Paes H.C."/>
            <person name="Nicola A.M."/>
            <person name="Albuquerque P."/>
            <person name="Gerber A.L."/>
            <person name="Martins V.P."/>
            <person name="Peconick L.D."/>
            <person name="Neto A.V."/>
            <person name="Chaucanez C.B."/>
            <person name="Silva P.A."/>
            <person name="Cunha O.L."/>
            <person name="de Oliveira F.F."/>
            <person name="dos Santos T.C."/>
            <person name="Barros A.L."/>
            <person name="Soares M.A."/>
            <person name="de Oliveira L.M."/>
            <person name="Marini M.M."/>
            <person name="Villalobos-Duno H."/>
            <person name="Cunha M.M."/>
            <person name="de Hoog S."/>
            <person name="da Silveira J.F."/>
            <person name="Henrissat B."/>
            <person name="Nino-Vega G.A."/>
            <person name="Cisalpino P.S."/>
            <person name="Mora-Montes H.M."/>
            <person name="Almeida S.R."/>
            <person name="Stajich J.E."/>
            <person name="Lopes-Bezerra L.M."/>
            <person name="Vasconcelos A.T."/>
            <person name="Felipe M.S."/>
        </authorList>
    </citation>
    <scope>NUCLEOTIDE SEQUENCE [LARGE SCALE GENOMIC DNA]</scope>
    <source>
        <strain evidence="2 3">1099-18</strain>
    </source>
</reference>
<reference evidence="2 3" key="2">
    <citation type="journal article" date="2015" name="Eukaryot. Cell">
        <title>Asexual propagation of a virulent clone complex in a human and feline outbreak of sporotrichosis.</title>
        <authorList>
            <person name="Teixeira Mde M."/>
            <person name="Rodrigues A.M."/>
            <person name="Tsui C.K."/>
            <person name="de Almeida L.G."/>
            <person name="Van Diepeningen A.D."/>
            <person name="van den Ende B.G."/>
            <person name="Fernandes G.F."/>
            <person name="Kano R."/>
            <person name="Hamelin R.C."/>
            <person name="Lopes-Bezerra L.M."/>
            <person name="Vasconcelos A.T."/>
            <person name="de Hoog S."/>
            <person name="de Camargo Z.P."/>
            <person name="Felipe M.S."/>
        </authorList>
    </citation>
    <scope>NUCLEOTIDE SEQUENCE [LARGE SCALE GENOMIC DNA]</scope>
    <source>
        <strain evidence="2 3">1099-18</strain>
    </source>
</reference>
<feature type="transmembrane region" description="Helical" evidence="1">
    <location>
        <begin position="59"/>
        <end position="82"/>
    </location>
</feature>
<dbReference type="AlphaFoldDB" id="A0A0F2ML33"/>
<dbReference type="EMBL" id="AXCR01000001">
    <property type="protein sequence ID" value="KJR89520.1"/>
    <property type="molecule type" value="Genomic_DNA"/>
</dbReference>
<evidence type="ECO:0000256" key="1">
    <source>
        <dbReference type="SAM" id="Phobius"/>
    </source>
</evidence>
<gene>
    <name evidence="2" type="ORF">SPSK_06780</name>
</gene>
<protein>
    <submittedName>
        <fullName evidence="2">Uncharacterized protein</fullName>
    </submittedName>
</protein>
<keyword evidence="1" id="KW-1133">Transmembrane helix</keyword>
<sequence>MLQIREKDWIVILSNHRWPVRDAKTGRMVEKPSRPPPRAKDAVQTGYSFVAIASNSPVIAAKAMLVVVFVFVVFVVVIGFLLTNDKRMRGGDGDG</sequence>
<organism evidence="2 3">
    <name type="scientific">Sporothrix schenckii 1099-18</name>
    <dbReference type="NCBI Taxonomy" id="1397361"/>
    <lineage>
        <taxon>Eukaryota</taxon>
        <taxon>Fungi</taxon>
        <taxon>Dikarya</taxon>
        <taxon>Ascomycota</taxon>
        <taxon>Pezizomycotina</taxon>
        <taxon>Sordariomycetes</taxon>
        <taxon>Sordariomycetidae</taxon>
        <taxon>Ophiostomatales</taxon>
        <taxon>Ophiostomataceae</taxon>
        <taxon>Sporothrix</taxon>
    </lineage>
</organism>